<dbReference type="InterPro" id="IPR009057">
    <property type="entry name" value="Homeodomain-like_sf"/>
</dbReference>
<keyword evidence="4" id="KW-1133">Transmembrane helix</keyword>
<name>A0A841T789_9BACL</name>
<dbReference type="Pfam" id="PF12833">
    <property type="entry name" value="HTH_18"/>
    <property type="match status" value="1"/>
</dbReference>
<evidence type="ECO:0000313" key="6">
    <source>
        <dbReference type="EMBL" id="MBB6637717.1"/>
    </source>
</evidence>
<evidence type="ECO:0000256" key="4">
    <source>
        <dbReference type="SAM" id="Phobius"/>
    </source>
</evidence>
<keyword evidence="1" id="KW-0805">Transcription regulation</keyword>
<gene>
    <name evidence="6" type="ORF">H7B67_26635</name>
</gene>
<sequence>MNRNWFTRMLLSYVPAFFILSAFLFFVFFKILSDNNREAAARSNDYVAKQAQLIIDSSLAALDQKITLEMLRNRTIIDYFTEPSVQDLTLQVSVMNVLAELKIANPLIHSIYMFRTKDNTVLNMSTTYSLDQYPDAPFIQSILRSPNSKWSDLRAYRELSSESGTPVVTLTRSVTVFSDRYGLIVVNVNASSLQSLVREMYDPAATRLHLRDRNGNDLFAASTDMSAESAEKPAMASTAASDYTGWRLVSELKDGKAIHFLNSLFDVWFVLGVVVCLAALLWIVFMTRQNYQPIRKLVAQLRNYSAEERTTETAGFSGEFHFINSALENMINQNIRFQSQLQDDLKVKRNFFMYELLEGMRQVRSEEWAEEAGKHGWPESFGKARVVVLEIDHFADWRRTYTQEEQDSWKREIESIVADQVEKEGGEYRAWQLWTASSQLTVILMSPSASPDSDDPQIVGRWHERIRAEIPFELTIGLGEPVEHPDNIHDACQEALEALQYKAVDGGNRILAYSAAKPAGERAFGYLKQAETVAEHLRLSDAKWRVELRSLFRQLEADRQPREDIGQVLSYLLFHLNKAIDGMGEEHQRSWASDILPALHRTLSEAEMLKEISAAFFEALERFEERKENARNSRSQGSAIKEVKEYIEREFANPDLSLDYLSEKFGISGKYLSRLFKEEFGLKFVDFLIDLRIKEALRLLTETSDSVQDIAERLGYSSPISFARTFKKIVGMPPNDYRKEYQA</sequence>
<dbReference type="Pfam" id="PF17853">
    <property type="entry name" value="GGDEF_2"/>
    <property type="match status" value="1"/>
</dbReference>
<comment type="caution">
    <text evidence="6">The sequence shown here is derived from an EMBL/GenBank/DDBJ whole genome shotgun (WGS) entry which is preliminary data.</text>
</comment>
<evidence type="ECO:0000259" key="5">
    <source>
        <dbReference type="PROSITE" id="PS01124"/>
    </source>
</evidence>
<keyword evidence="3" id="KW-0804">Transcription</keyword>
<evidence type="ECO:0000313" key="7">
    <source>
        <dbReference type="Proteomes" id="UP000535838"/>
    </source>
</evidence>
<dbReference type="PROSITE" id="PS00041">
    <property type="entry name" value="HTH_ARAC_FAMILY_1"/>
    <property type="match status" value="1"/>
</dbReference>
<evidence type="ECO:0000256" key="2">
    <source>
        <dbReference type="ARBA" id="ARBA00023125"/>
    </source>
</evidence>
<dbReference type="PROSITE" id="PS01124">
    <property type="entry name" value="HTH_ARAC_FAMILY_2"/>
    <property type="match status" value="1"/>
</dbReference>
<dbReference type="InterPro" id="IPR041522">
    <property type="entry name" value="CdaR_GGDEF"/>
</dbReference>
<feature type="domain" description="HTH araC/xylS-type" evidence="5">
    <location>
        <begin position="641"/>
        <end position="740"/>
    </location>
</feature>
<proteinExistence type="predicted"/>
<dbReference type="InterPro" id="IPR018062">
    <property type="entry name" value="HTH_AraC-typ_CS"/>
</dbReference>
<dbReference type="InterPro" id="IPR020449">
    <property type="entry name" value="Tscrpt_reg_AraC-type_HTH"/>
</dbReference>
<dbReference type="RefSeq" id="WP_185122924.1">
    <property type="nucleotide sequence ID" value="NZ_JACJVQ010000024.1"/>
</dbReference>
<keyword evidence="4" id="KW-0812">Transmembrane</keyword>
<dbReference type="SUPFAM" id="SSF46689">
    <property type="entry name" value="Homeodomain-like"/>
    <property type="match status" value="1"/>
</dbReference>
<keyword evidence="4" id="KW-0472">Membrane</keyword>
<dbReference type="PANTHER" id="PTHR43280">
    <property type="entry name" value="ARAC-FAMILY TRANSCRIPTIONAL REGULATOR"/>
    <property type="match status" value="1"/>
</dbReference>
<dbReference type="PANTHER" id="PTHR43280:SF2">
    <property type="entry name" value="HTH-TYPE TRANSCRIPTIONAL REGULATOR EXSA"/>
    <property type="match status" value="1"/>
</dbReference>
<dbReference type="EMBL" id="JACJVQ010000024">
    <property type="protein sequence ID" value="MBB6637717.1"/>
    <property type="molecule type" value="Genomic_DNA"/>
</dbReference>
<feature type="transmembrane region" description="Helical" evidence="4">
    <location>
        <begin position="263"/>
        <end position="285"/>
    </location>
</feature>
<dbReference type="GO" id="GO:0043565">
    <property type="term" value="F:sequence-specific DNA binding"/>
    <property type="evidence" value="ECO:0007669"/>
    <property type="project" value="InterPro"/>
</dbReference>
<protein>
    <submittedName>
        <fullName evidence="6">AraC family transcriptional regulator</fullName>
    </submittedName>
</protein>
<dbReference type="InterPro" id="IPR018060">
    <property type="entry name" value="HTH_AraC"/>
</dbReference>
<keyword evidence="7" id="KW-1185">Reference proteome</keyword>
<dbReference type="AlphaFoldDB" id="A0A841T789"/>
<reference evidence="6 7" key="1">
    <citation type="submission" date="2020-08" db="EMBL/GenBank/DDBJ databases">
        <title>Cohnella phylogeny.</title>
        <authorList>
            <person name="Dunlap C."/>
        </authorList>
    </citation>
    <scope>NUCLEOTIDE SEQUENCE [LARGE SCALE GENOMIC DNA]</scope>
    <source>
        <strain evidence="6 7">DSM 25241</strain>
    </source>
</reference>
<dbReference type="GO" id="GO:0003700">
    <property type="term" value="F:DNA-binding transcription factor activity"/>
    <property type="evidence" value="ECO:0007669"/>
    <property type="project" value="InterPro"/>
</dbReference>
<accession>A0A841T789</accession>
<dbReference type="Gene3D" id="1.10.10.60">
    <property type="entry name" value="Homeodomain-like"/>
    <property type="match status" value="2"/>
</dbReference>
<organism evidence="6 7">
    <name type="scientific">Cohnella thailandensis</name>
    <dbReference type="NCBI Taxonomy" id="557557"/>
    <lineage>
        <taxon>Bacteria</taxon>
        <taxon>Bacillati</taxon>
        <taxon>Bacillota</taxon>
        <taxon>Bacilli</taxon>
        <taxon>Bacillales</taxon>
        <taxon>Paenibacillaceae</taxon>
        <taxon>Cohnella</taxon>
    </lineage>
</organism>
<feature type="transmembrane region" description="Helical" evidence="4">
    <location>
        <begin position="12"/>
        <end position="32"/>
    </location>
</feature>
<dbReference type="PRINTS" id="PR00032">
    <property type="entry name" value="HTHARAC"/>
</dbReference>
<dbReference type="Proteomes" id="UP000535838">
    <property type="component" value="Unassembled WGS sequence"/>
</dbReference>
<evidence type="ECO:0000256" key="1">
    <source>
        <dbReference type="ARBA" id="ARBA00023015"/>
    </source>
</evidence>
<dbReference type="SMART" id="SM00342">
    <property type="entry name" value="HTH_ARAC"/>
    <property type="match status" value="1"/>
</dbReference>
<evidence type="ECO:0000256" key="3">
    <source>
        <dbReference type="ARBA" id="ARBA00023163"/>
    </source>
</evidence>
<keyword evidence="2" id="KW-0238">DNA-binding</keyword>